<gene>
    <name evidence="3" type="ORF">KHLLAP_LOCUS10803</name>
</gene>
<reference evidence="3" key="1">
    <citation type="submission" date="2023-10" db="EMBL/GenBank/DDBJ databases">
        <authorList>
            <person name="Hackl T."/>
        </authorList>
    </citation>
    <scope>NUCLEOTIDE SEQUENCE</scope>
</reference>
<evidence type="ECO:0000313" key="4">
    <source>
        <dbReference type="Proteomes" id="UP001295740"/>
    </source>
</evidence>
<name>A0AAI8VSM5_9PEZI</name>
<dbReference type="Proteomes" id="UP001295740">
    <property type="component" value="Unassembled WGS sequence"/>
</dbReference>
<comment type="caution">
    <text evidence="3">The sequence shown here is derived from an EMBL/GenBank/DDBJ whole genome shotgun (WGS) entry which is preliminary data.</text>
</comment>
<feature type="region of interest" description="Disordered" evidence="1">
    <location>
        <begin position="120"/>
        <end position="191"/>
    </location>
</feature>
<keyword evidence="4" id="KW-1185">Reference proteome</keyword>
<accession>A0AAI8VSM5</accession>
<feature type="compositionally biased region" description="Basic and acidic residues" evidence="1">
    <location>
        <begin position="152"/>
        <end position="170"/>
    </location>
</feature>
<proteinExistence type="predicted"/>
<evidence type="ECO:0000313" key="3">
    <source>
        <dbReference type="EMBL" id="CAJ2510335.1"/>
    </source>
</evidence>
<keyword evidence="2" id="KW-1133">Transmembrane helix</keyword>
<feature type="compositionally biased region" description="Basic and acidic residues" evidence="1">
    <location>
        <begin position="121"/>
        <end position="143"/>
    </location>
</feature>
<protein>
    <submittedName>
        <fullName evidence="3">Uu.00g050380.m01.CDS01</fullName>
    </submittedName>
</protein>
<dbReference type="AlphaFoldDB" id="A0AAI8VSM5"/>
<feature type="region of interest" description="Disordered" evidence="1">
    <location>
        <begin position="54"/>
        <end position="83"/>
    </location>
</feature>
<feature type="transmembrane region" description="Helical" evidence="2">
    <location>
        <begin position="91"/>
        <end position="113"/>
    </location>
</feature>
<sequence>MPNPEFGLASDSTHDLIWIYYMSGNGLVQVHMSGLDATGDGIWEPAISLKASNADAGADNNTSPSPSTPAASEPKGASTGGDLPGPTKAGIIAGMIAGSIVAFFALTTASYALGQQIRAKKTSDGSDHPTDAHELGDEPKARQEMPGGNLSHEMEQPDVAHEMDDRREAESVEVFEMPGDTVLETKGSDLD</sequence>
<keyword evidence="2" id="KW-0812">Transmembrane</keyword>
<organism evidence="3 4">
    <name type="scientific">Anthostomella pinea</name>
    <dbReference type="NCBI Taxonomy" id="933095"/>
    <lineage>
        <taxon>Eukaryota</taxon>
        <taxon>Fungi</taxon>
        <taxon>Dikarya</taxon>
        <taxon>Ascomycota</taxon>
        <taxon>Pezizomycotina</taxon>
        <taxon>Sordariomycetes</taxon>
        <taxon>Xylariomycetidae</taxon>
        <taxon>Xylariales</taxon>
        <taxon>Xylariaceae</taxon>
        <taxon>Anthostomella</taxon>
    </lineage>
</organism>
<feature type="compositionally biased region" description="Low complexity" evidence="1">
    <location>
        <begin position="62"/>
        <end position="74"/>
    </location>
</feature>
<evidence type="ECO:0000256" key="1">
    <source>
        <dbReference type="SAM" id="MobiDB-lite"/>
    </source>
</evidence>
<keyword evidence="2" id="KW-0472">Membrane</keyword>
<dbReference type="EMBL" id="CAUWAG010000014">
    <property type="protein sequence ID" value="CAJ2510335.1"/>
    <property type="molecule type" value="Genomic_DNA"/>
</dbReference>
<evidence type="ECO:0000256" key="2">
    <source>
        <dbReference type="SAM" id="Phobius"/>
    </source>
</evidence>